<gene>
    <name evidence="1" type="ORF">GBF38_005164</name>
</gene>
<reference evidence="1" key="1">
    <citation type="submission" date="2020-04" db="EMBL/GenBank/DDBJ databases">
        <title>A chromosome-scale assembly and high-density genetic map of the yellow drum (Nibea albiflora) genome.</title>
        <authorList>
            <person name="Xu D."/>
            <person name="Zhang W."/>
            <person name="Chen R."/>
            <person name="Tan P."/>
            <person name="Wang L."/>
            <person name="Song H."/>
            <person name="Tian L."/>
            <person name="Zhu Q."/>
            <person name="Wang B."/>
        </authorList>
    </citation>
    <scope>NUCLEOTIDE SEQUENCE</scope>
    <source>
        <strain evidence="1">ZJHYS-2018</strain>
    </source>
</reference>
<proteinExistence type="predicted"/>
<accession>A0ACB7EVF1</accession>
<sequence length="143" mass="16355">METRERREEQHWTSGRREETEMSGKWRDGEGGGKEQTRRGEDEEGWMMEERKRRRKKRGGGGGGGGEESELLAPQAVETGRPASSSSCCFAQRMKSQCEGASSYLDTWGRREQVDHLQEDIQGWTGEGRMLKDGQTVKYQQEH</sequence>
<dbReference type="Proteomes" id="UP000805704">
    <property type="component" value="Chromosome 21"/>
</dbReference>
<name>A0ACB7EVF1_NIBAL</name>
<evidence type="ECO:0000313" key="1">
    <source>
        <dbReference type="EMBL" id="KAG8006040.1"/>
    </source>
</evidence>
<comment type="caution">
    <text evidence="1">The sequence shown here is derived from an EMBL/GenBank/DDBJ whole genome shotgun (WGS) entry which is preliminary data.</text>
</comment>
<keyword evidence="2" id="KW-1185">Reference proteome</keyword>
<dbReference type="EMBL" id="CM024809">
    <property type="protein sequence ID" value="KAG8006040.1"/>
    <property type="molecule type" value="Genomic_DNA"/>
</dbReference>
<organism evidence="1 2">
    <name type="scientific">Nibea albiflora</name>
    <name type="common">Yellow drum</name>
    <name type="synonym">Corvina albiflora</name>
    <dbReference type="NCBI Taxonomy" id="240163"/>
    <lineage>
        <taxon>Eukaryota</taxon>
        <taxon>Metazoa</taxon>
        <taxon>Chordata</taxon>
        <taxon>Craniata</taxon>
        <taxon>Vertebrata</taxon>
        <taxon>Euteleostomi</taxon>
        <taxon>Actinopterygii</taxon>
        <taxon>Neopterygii</taxon>
        <taxon>Teleostei</taxon>
        <taxon>Neoteleostei</taxon>
        <taxon>Acanthomorphata</taxon>
        <taxon>Eupercaria</taxon>
        <taxon>Sciaenidae</taxon>
        <taxon>Nibea</taxon>
    </lineage>
</organism>
<protein>
    <submittedName>
        <fullName evidence="1">Uncharacterized protein</fullName>
    </submittedName>
</protein>
<evidence type="ECO:0000313" key="2">
    <source>
        <dbReference type="Proteomes" id="UP000805704"/>
    </source>
</evidence>